<feature type="transmembrane region" description="Helical" evidence="1">
    <location>
        <begin position="655"/>
        <end position="673"/>
    </location>
</feature>
<evidence type="ECO:0000313" key="2">
    <source>
        <dbReference type="EMBL" id="MFC4504511.1"/>
    </source>
</evidence>
<dbReference type="RefSeq" id="WP_381181489.1">
    <property type="nucleotide sequence ID" value="NZ_JBHSFK010000027.1"/>
</dbReference>
<feature type="transmembrane region" description="Helical" evidence="1">
    <location>
        <begin position="227"/>
        <end position="248"/>
    </location>
</feature>
<keyword evidence="3" id="KW-1185">Reference proteome</keyword>
<feature type="transmembrane region" description="Helical" evidence="1">
    <location>
        <begin position="702"/>
        <end position="723"/>
    </location>
</feature>
<feature type="transmembrane region" description="Helical" evidence="1">
    <location>
        <begin position="96"/>
        <end position="117"/>
    </location>
</feature>
<feature type="transmembrane region" description="Helical" evidence="1">
    <location>
        <begin position="152"/>
        <end position="171"/>
    </location>
</feature>
<feature type="transmembrane region" description="Helical" evidence="1">
    <location>
        <begin position="437"/>
        <end position="454"/>
    </location>
</feature>
<organism evidence="2 3">
    <name type="scientific">Streptomyces vulcanius</name>
    <dbReference type="NCBI Taxonomy" id="1441876"/>
    <lineage>
        <taxon>Bacteria</taxon>
        <taxon>Bacillati</taxon>
        <taxon>Actinomycetota</taxon>
        <taxon>Actinomycetes</taxon>
        <taxon>Kitasatosporales</taxon>
        <taxon>Streptomycetaceae</taxon>
        <taxon>Streptomyces</taxon>
    </lineage>
</organism>
<feature type="transmembrane region" description="Helical" evidence="1">
    <location>
        <begin position="560"/>
        <end position="589"/>
    </location>
</feature>
<reference evidence="3" key="1">
    <citation type="journal article" date="2019" name="Int. J. Syst. Evol. Microbiol.">
        <title>The Global Catalogue of Microorganisms (GCM) 10K type strain sequencing project: providing services to taxonomists for standard genome sequencing and annotation.</title>
        <authorList>
            <consortium name="The Broad Institute Genomics Platform"/>
            <consortium name="The Broad Institute Genome Sequencing Center for Infectious Disease"/>
            <person name="Wu L."/>
            <person name="Ma J."/>
        </authorList>
    </citation>
    <scope>NUCLEOTIDE SEQUENCE [LARGE SCALE GENOMIC DNA]</scope>
    <source>
        <strain evidence="3">CGMCC 4.7177</strain>
    </source>
</reference>
<sequence>MTSPPPPAEELRLLDAELYRLDTRRSQLLARRAWLVTALQPVRPLPALPPAPPRRETSAPGVQNVLLLLGGILLTIAAMVFTLVSWGHLGIAGRSLVLGAVTLAVLGAPVALLRRGLRSTAESVAGLGLALTVLDAYALHEAAFRTADGTTYLAACATVLAALWTAYGTALDALGLPRPAALLVAQLPLPLWVVAAGGGPYAVTAGVLLTAAFDATTALRAVSLRPVAVVCAFGAGGYGVLAAGLLSLDASGPGAAARAAALLFLAAAMALAAARFTPQPGFATGTALAGALCAIAGVGGVLRVSVPGEWVVPACLACGIALLPAARGIEPVRRGLALASDVVQAGAVLWTVPAVGVTLLGPTAWLGRVWAGAPGDARTAAVGDALWPPHSATAPLVLAAVAVLLALRGTQWRPHALALAWAAVIVFPTALELPYGFGLLLLGVSVAALLGLGTRPAVGLALATSLSLALLSLAAETATLAVLASLTAGFAVAARRGRLAPVSAAASLGYATALACAMGASAGWRPEHTALLVLLVPVAAALLAPRIADSATTLAVESTGAVAGLVAIGLAVLDLPLLALVLSLCAVIAAGTAVRQDRRGVGYAAVVLFVLAAWVRLASWQVGVPEAYTLPVTVPALLVGALRRHRDPRASSWTAYGPGLTATLLPSLAAAWADAEFPRPLLLGAVALALTLLGARHRLRAPLVLGGSVLVLDALHELAPYLVQVADLLPRWVPPALAGLLLLALGATYEQRLRDVRKVREVLGRMD</sequence>
<proteinExistence type="predicted"/>
<feature type="transmembrane region" description="Helical" evidence="1">
    <location>
        <begin position="387"/>
        <end position="407"/>
    </location>
</feature>
<feature type="transmembrane region" description="Helical" evidence="1">
    <location>
        <begin position="499"/>
        <end position="518"/>
    </location>
</feature>
<feature type="transmembrane region" description="Helical" evidence="1">
    <location>
        <begin position="191"/>
        <end position="215"/>
    </location>
</feature>
<evidence type="ECO:0000313" key="3">
    <source>
        <dbReference type="Proteomes" id="UP001595839"/>
    </source>
</evidence>
<protein>
    <submittedName>
        <fullName evidence="2">SCO7613 C-terminal domain-containing membrane protein</fullName>
    </submittedName>
</protein>
<keyword evidence="1" id="KW-0812">Transmembrane</keyword>
<dbReference type="NCBIfam" id="NF047321">
    <property type="entry name" value="SCO7613_CTERM"/>
    <property type="match status" value="1"/>
</dbReference>
<name>A0ABV9AZN9_9ACTN</name>
<keyword evidence="1" id="KW-1133">Transmembrane helix</keyword>
<feature type="transmembrane region" description="Helical" evidence="1">
    <location>
        <begin position="530"/>
        <end position="548"/>
    </location>
</feature>
<feature type="transmembrane region" description="Helical" evidence="1">
    <location>
        <begin position="627"/>
        <end position="643"/>
    </location>
</feature>
<feature type="transmembrane region" description="Helical" evidence="1">
    <location>
        <begin position="601"/>
        <end position="621"/>
    </location>
</feature>
<feature type="transmembrane region" description="Helical" evidence="1">
    <location>
        <begin position="466"/>
        <end position="493"/>
    </location>
</feature>
<dbReference type="InterPro" id="IPR058062">
    <property type="entry name" value="SCO7613_C"/>
</dbReference>
<feature type="transmembrane region" description="Helical" evidence="1">
    <location>
        <begin position="254"/>
        <end position="274"/>
    </location>
</feature>
<feature type="transmembrane region" description="Helical" evidence="1">
    <location>
        <begin position="281"/>
        <end position="304"/>
    </location>
</feature>
<feature type="transmembrane region" description="Helical" evidence="1">
    <location>
        <begin position="310"/>
        <end position="326"/>
    </location>
</feature>
<feature type="transmembrane region" description="Helical" evidence="1">
    <location>
        <begin position="729"/>
        <end position="749"/>
    </location>
</feature>
<gene>
    <name evidence="2" type="ORF">ACFPIH_34245</name>
</gene>
<accession>A0ABV9AZN9</accession>
<feature type="transmembrane region" description="Helical" evidence="1">
    <location>
        <begin position="414"/>
        <end position="431"/>
    </location>
</feature>
<keyword evidence="1" id="KW-0472">Membrane</keyword>
<evidence type="ECO:0000256" key="1">
    <source>
        <dbReference type="SAM" id="Phobius"/>
    </source>
</evidence>
<feature type="transmembrane region" description="Helical" evidence="1">
    <location>
        <begin position="65"/>
        <end position="84"/>
    </location>
</feature>
<comment type="caution">
    <text evidence="2">The sequence shown here is derived from an EMBL/GenBank/DDBJ whole genome shotgun (WGS) entry which is preliminary data.</text>
</comment>
<feature type="transmembrane region" description="Helical" evidence="1">
    <location>
        <begin position="679"/>
        <end position="695"/>
    </location>
</feature>
<dbReference type="EMBL" id="JBHSFK010000027">
    <property type="protein sequence ID" value="MFC4504511.1"/>
    <property type="molecule type" value="Genomic_DNA"/>
</dbReference>
<dbReference type="Proteomes" id="UP001595839">
    <property type="component" value="Unassembled WGS sequence"/>
</dbReference>
<feature type="transmembrane region" description="Helical" evidence="1">
    <location>
        <begin position="347"/>
        <end position="367"/>
    </location>
</feature>